<dbReference type="PROSITE" id="PS50055">
    <property type="entry name" value="TYR_PHOSPHATASE_PTP"/>
    <property type="match status" value="1"/>
</dbReference>
<name>A0AAD5RL15_9PEZI</name>
<keyword evidence="6" id="KW-1185">Reference proteome</keyword>
<dbReference type="Gene3D" id="3.90.190.10">
    <property type="entry name" value="Protein tyrosine phosphatase superfamily"/>
    <property type="match status" value="1"/>
</dbReference>
<accession>A0AAD5RL15</accession>
<dbReference type="InterPro" id="IPR003595">
    <property type="entry name" value="Tyr_Pase_cat"/>
</dbReference>
<sequence>MTPRLDHFNRFRRHKKETSPASVASSADSSTELKRPTTAPAPAIPHSSLESIPPVPTNPQQLQMQAQTQAGRQKSPLPSVFRQLKARATAKRARSPAIPQAPLTAVVSHETAAEHHPLSRSGTPATSQSMMDISLSPHRSCALKMPSFLEISDNDIDLKFQDITWRERTRLQSSAMDPSPSHVWAKCSPRTYPQYLDRYSNISPWNNNRVRLRVPPGKVSYINASPIELQSPSIPSRVDKFIAMQGPTIKSWPHVWRMVTEQLDSPAVIVMLTETHENSGMEKCWPYFPREPDSPIMQIEDEFGDGYKASVRCAEIIPTPAGNSIELRKLIIKVESLGNPDGEVRSRQSESDQEVDDMENNGGVPYNPNRLSASSSSTDFASESAPSPRNSPSTSSLRPRPSPSPVPSIAVEISYRQQNQPPKVDDERVVYHFLYKKWPDFGVPQTSDLDSFLTLMRLSREYNSGDDNPRIVHCSAGVGRSGTFITLDHIIKELEAGYLENYDESWAGRLSAPGSNRSSFVDADDAETGSSTSVPHSGGAPINSSAGLAPPTGPSAGNQMTSQLAAAEAVTKPPPSNGLPPDLIFETVDALRRQRKTMVQAESQYLFIYEVMRMLWRDRYARAEGEPASKRLEADPFVAE</sequence>
<feature type="compositionally biased region" description="Low complexity" evidence="2">
    <location>
        <begin position="372"/>
        <end position="399"/>
    </location>
</feature>
<feature type="region of interest" description="Disordered" evidence="2">
    <location>
        <begin position="512"/>
        <end position="582"/>
    </location>
</feature>
<feature type="compositionally biased region" description="Polar residues" evidence="2">
    <location>
        <begin position="555"/>
        <end position="564"/>
    </location>
</feature>
<dbReference type="InterPro" id="IPR000387">
    <property type="entry name" value="Tyr_Pase_dom"/>
</dbReference>
<evidence type="ECO:0000259" key="3">
    <source>
        <dbReference type="PROSITE" id="PS50055"/>
    </source>
</evidence>
<dbReference type="InterPro" id="IPR000242">
    <property type="entry name" value="PTP_cat"/>
</dbReference>
<comment type="similarity">
    <text evidence="1">Belongs to the protein-tyrosine phosphatase family. Non-receptor class subfamily.</text>
</comment>
<dbReference type="PANTHER" id="PTHR19134:SF449">
    <property type="entry name" value="TYROSINE-PROTEIN PHOSPHATASE 1"/>
    <property type="match status" value="1"/>
</dbReference>
<dbReference type="SMART" id="SM00404">
    <property type="entry name" value="PTPc_motif"/>
    <property type="match status" value="1"/>
</dbReference>
<evidence type="ECO:0000256" key="2">
    <source>
        <dbReference type="SAM" id="MobiDB-lite"/>
    </source>
</evidence>
<proteinExistence type="inferred from homology"/>
<dbReference type="PRINTS" id="PR00700">
    <property type="entry name" value="PRTYPHPHTASE"/>
</dbReference>
<evidence type="ECO:0000256" key="1">
    <source>
        <dbReference type="ARBA" id="ARBA00009649"/>
    </source>
</evidence>
<feature type="compositionally biased region" description="Polar residues" evidence="2">
    <location>
        <begin position="120"/>
        <end position="130"/>
    </location>
</feature>
<feature type="region of interest" description="Disordered" evidence="2">
    <location>
        <begin position="1"/>
        <end position="77"/>
    </location>
</feature>
<reference evidence="5" key="1">
    <citation type="submission" date="2022-07" db="EMBL/GenBank/DDBJ databases">
        <title>Draft genome sequence of Zalerion maritima ATCC 34329, a (micro)plastics degrading marine fungus.</title>
        <authorList>
            <person name="Paco A."/>
            <person name="Goncalves M.F.M."/>
            <person name="Rocha-Santos T.A.P."/>
            <person name="Alves A."/>
        </authorList>
    </citation>
    <scope>NUCLEOTIDE SEQUENCE</scope>
    <source>
        <strain evidence="5">ATCC 34329</strain>
    </source>
</reference>
<dbReference type="InterPro" id="IPR016130">
    <property type="entry name" value="Tyr_Pase_AS"/>
</dbReference>
<feature type="domain" description="Tyrosine-protein phosphatase" evidence="3">
    <location>
        <begin position="197"/>
        <end position="615"/>
    </location>
</feature>
<dbReference type="EMBL" id="JAKWBI020000575">
    <property type="protein sequence ID" value="KAJ2893706.1"/>
    <property type="molecule type" value="Genomic_DNA"/>
</dbReference>
<evidence type="ECO:0000313" key="6">
    <source>
        <dbReference type="Proteomes" id="UP001201980"/>
    </source>
</evidence>
<feature type="compositionally biased region" description="Low complexity" evidence="2">
    <location>
        <begin position="60"/>
        <end position="73"/>
    </location>
</feature>
<dbReference type="SUPFAM" id="SSF52799">
    <property type="entry name" value="(Phosphotyrosine protein) phosphatases II"/>
    <property type="match status" value="1"/>
</dbReference>
<dbReference type="Proteomes" id="UP001201980">
    <property type="component" value="Unassembled WGS sequence"/>
</dbReference>
<dbReference type="InterPro" id="IPR029021">
    <property type="entry name" value="Prot-tyrosine_phosphatase-like"/>
</dbReference>
<dbReference type="Pfam" id="PF00102">
    <property type="entry name" value="Y_phosphatase"/>
    <property type="match status" value="3"/>
</dbReference>
<dbReference type="AlphaFoldDB" id="A0AAD5RL15"/>
<dbReference type="GO" id="GO:0004725">
    <property type="term" value="F:protein tyrosine phosphatase activity"/>
    <property type="evidence" value="ECO:0007669"/>
    <property type="project" value="InterPro"/>
</dbReference>
<evidence type="ECO:0000313" key="5">
    <source>
        <dbReference type="EMBL" id="KAJ2893706.1"/>
    </source>
</evidence>
<protein>
    <submittedName>
        <fullName evidence="5">Uncharacterized protein</fullName>
    </submittedName>
</protein>
<feature type="region of interest" description="Disordered" evidence="2">
    <location>
        <begin position="339"/>
        <end position="407"/>
    </location>
</feature>
<dbReference type="PROSITE" id="PS00383">
    <property type="entry name" value="TYR_PHOSPHATASE_1"/>
    <property type="match status" value="1"/>
</dbReference>
<feature type="region of interest" description="Disordered" evidence="2">
    <location>
        <begin position="110"/>
        <end position="130"/>
    </location>
</feature>
<dbReference type="InterPro" id="IPR050348">
    <property type="entry name" value="Protein-Tyr_Phosphatase"/>
</dbReference>
<gene>
    <name evidence="5" type="ORF">MKZ38_008311</name>
</gene>
<feature type="domain" description="Tyrosine specific protein phosphatases" evidence="4">
    <location>
        <begin position="450"/>
        <end position="493"/>
    </location>
</feature>
<comment type="caution">
    <text evidence="5">The sequence shown here is derived from an EMBL/GenBank/DDBJ whole genome shotgun (WGS) entry which is preliminary data.</text>
</comment>
<organism evidence="5 6">
    <name type="scientific">Zalerion maritima</name>
    <dbReference type="NCBI Taxonomy" id="339359"/>
    <lineage>
        <taxon>Eukaryota</taxon>
        <taxon>Fungi</taxon>
        <taxon>Dikarya</taxon>
        <taxon>Ascomycota</taxon>
        <taxon>Pezizomycotina</taxon>
        <taxon>Sordariomycetes</taxon>
        <taxon>Lulworthiomycetidae</taxon>
        <taxon>Lulworthiales</taxon>
        <taxon>Lulworthiaceae</taxon>
        <taxon>Zalerion</taxon>
    </lineage>
</organism>
<evidence type="ECO:0000259" key="4">
    <source>
        <dbReference type="PROSITE" id="PS50056"/>
    </source>
</evidence>
<dbReference type="PANTHER" id="PTHR19134">
    <property type="entry name" value="RECEPTOR-TYPE TYROSINE-PROTEIN PHOSPHATASE"/>
    <property type="match status" value="1"/>
</dbReference>
<feature type="compositionally biased region" description="Low complexity" evidence="2">
    <location>
        <begin position="19"/>
        <end position="30"/>
    </location>
</feature>
<dbReference type="PROSITE" id="PS50056">
    <property type="entry name" value="TYR_PHOSPHATASE_2"/>
    <property type="match status" value="1"/>
</dbReference>
<dbReference type="SMART" id="SM00194">
    <property type="entry name" value="PTPc"/>
    <property type="match status" value="1"/>
</dbReference>